<dbReference type="EMBL" id="JNSL01000061">
    <property type="protein sequence ID" value="KGA17446.1"/>
    <property type="molecule type" value="Genomic_DNA"/>
</dbReference>
<evidence type="ECO:0000259" key="1">
    <source>
        <dbReference type="PROSITE" id="PS50006"/>
    </source>
</evidence>
<dbReference type="InterPro" id="IPR000253">
    <property type="entry name" value="FHA_dom"/>
</dbReference>
<gene>
    <name evidence="2" type="ORF">GM51_10430</name>
</gene>
<protein>
    <recommendedName>
        <fullName evidence="1">FHA domain-containing protein</fullName>
    </recommendedName>
</protein>
<dbReference type="InterPro" id="IPR008984">
    <property type="entry name" value="SMAD_FHA_dom_sf"/>
</dbReference>
<feature type="domain" description="FHA" evidence="1">
    <location>
        <begin position="169"/>
        <end position="217"/>
    </location>
</feature>
<dbReference type="SUPFAM" id="SSF49879">
    <property type="entry name" value="SMAD/FHA domain"/>
    <property type="match status" value="1"/>
</dbReference>
<dbReference type="CDD" id="cd00060">
    <property type="entry name" value="FHA"/>
    <property type="match status" value="1"/>
</dbReference>
<evidence type="ECO:0000313" key="2">
    <source>
        <dbReference type="EMBL" id="KGA17446.1"/>
    </source>
</evidence>
<dbReference type="SMART" id="SM00240">
    <property type="entry name" value="FHA"/>
    <property type="match status" value="1"/>
</dbReference>
<dbReference type="Gene3D" id="2.60.200.20">
    <property type="match status" value="1"/>
</dbReference>
<sequence>MGLLENLEQRLDRIVNGSFSKAFKSEVQPVELGAALQQEIDNRAETVTGQTVVPNIFIIELGSVDYDRLTPYFETLCAELTALADQYSNEQRYTTVDSSHITFDLDSVLETGVFRIRSAAAAKPHDAPEAVSLNPDITPQVPMSSFAMAASPYLVSISGEEFKITKSVSNVGRGDGADIQIDDASVSRLHCAIVLGSDVVVRDLGSTNGTLVDGIRATETVVRDGSIIKIGNITLTYKSQ</sequence>
<dbReference type="PROSITE" id="PS50006">
    <property type="entry name" value="FHA_DOMAIN"/>
    <property type="match status" value="1"/>
</dbReference>
<accession>A0A094QS21</accession>
<name>A0A094QS21_9ZZZZ</name>
<comment type="caution">
    <text evidence="2">The sequence shown here is derived from an EMBL/GenBank/DDBJ whole genome shotgun (WGS) entry which is preliminary data.</text>
</comment>
<organism evidence="2">
    <name type="scientific">freshwater metagenome</name>
    <dbReference type="NCBI Taxonomy" id="449393"/>
    <lineage>
        <taxon>unclassified sequences</taxon>
        <taxon>metagenomes</taxon>
        <taxon>ecological metagenomes</taxon>
    </lineage>
</organism>
<dbReference type="AlphaFoldDB" id="A0A094QS21"/>
<dbReference type="Pfam" id="PF12401">
    <property type="entry name" value="FhaA_N"/>
    <property type="match status" value="1"/>
</dbReference>
<dbReference type="Gene3D" id="3.30.2320.60">
    <property type="entry name" value="FhaA, phosphopeptide-binding domain (DUF3662)"/>
    <property type="match status" value="1"/>
</dbReference>
<reference evidence="2" key="1">
    <citation type="submission" date="2014-06" db="EMBL/GenBank/DDBJ databases">
        <title>Key roles for freshwater Actinobacteria revealed by deep metagenomic sequencing.</title>
        <authorList>
            <person name="Ghai R."/>
            <person name="Mizuno C.M."/>
            <person name="Picazo A."/>
            <person name="Camacho A."/>
            <person name="Rodriguez-Valera F."/>
        </authorList>
    </citation>
    <scope>NUCLEOTIDE SEQUENCE</scope>
</reference>
<proteinExistence type="predicted"/>
<dbReference type="PANTHER" id="PTHR23308">
    <property type="entry name" value="NUCLEAR INHIBITOR OF PROTEIN PHOSPHATASE-1"/>
    <property type="match status" value="1"/>
</dbReference>
<dbReference type="Pfam" id="PF00498">
    <property type="entry name" value="FHA"/>
    <property type="match status" value="1"/>
</dbReference>
<dbReference type="InterPro" id="IPR042287">
    <property type="entry name" value="FhaA_N_sf"/>
</dbReference>
<dbReference type="InterPro" id="IPR050923">
    <property type="entry name" value="Cell_Proc_Reg/RNA_Proc"/>
</dbReference>
<dbReference type="InterPro" id="IPR022128">
    <property type="entry name" value="FhaA_N"/>
</dbReference>